<evidence type="ECO:0000313" key="3">
    <source>
        <dbReference type="Proteomes" id="UP000186795"/>
    </source>
</evidence>
<reference evidence="3" key="1">
    <citation type="submission" date="2017-01" db="EMBL/GenBank/DDBJ databases">
        <authorList>
            <person name="Varghese N."/>
            <person name="Submissions S."/>
        </authorList>
    </citation>
    <scope>NUCLEOTIDE SEQUENCE [LARGE SCALE GENOMIC DNA]</scope>
    <source>
        <strain evidence="3">DSM 45196</strain>
    </source>
</reference>
<dbReference type="EMBL" id="FTOD01000014">
    <property type="protein sequence ID" value="SIT13918.1"/>
    <property type="molecule type" value="Genomic_DNA"/>
</dbReference>
<dbReference type="Proteomes" id="UP000186795">
    <property type="component" value="Unassembled WGS sequence"/>
</dbReference>
<proteinExistence type="predicted"/>
<gene>
    <name evidence="2" type="ORF">SAMN05421790_11471</name>
</gene>
<dbReference type="InterPro" id="IPR036366">
    <property type="entry name" value="PGBDSf"/>
</dbReference>
<feature type="domain" description="Peptidoglycan binding-like" evidence="1">
    <location>
        <begin position="41"/>
        <end position="88"/>
    </location>
</feature>
<protein>
    <submittedName>
        <fullName evidence="2">Putative peptidoglycan binding domain-containing protein</fullName>
    </submittedName>
</protein>
<dbReference type="InterPro" id="IPR036365">
    <property type="entry name" value="PGBD-like_sf"/>
</dbReference>
<evidence type="ECO:0000259" key="1">
    <source>
        <dbReference type="Pfam" id="PF01471"/>
    </source>
</evidence>
<organism evidence="2 3">
    <name type="scientific">Kroppenstedtia eburnea</name>
    <dbReference type="NCBI Taxonomy" id="714067"/>
    <lineage>
        <taxon>Bacteria</taxon>
        <taxon>Bacillati</taxon>
        <taxon>Bacillota</taxon>
        <taxon>Bacilli</taxon>
        <taxon>Bacillales</taxon>
        <taxon>Thermoactinomycetaceae</taxon>
        <taxon>Kroppenstedtia</taxon>
    </lineage>
</organism>
<accession>A0A1N7PTI0</accession>
<dbReference type="SUPFAM" id="SSF47090">
    <property type="entry name" value="PGBD-like"/>
    <property type="match status" value="1"/>
</dbReference>
<dbReference type="OrthoDB" id="9787225at2"/>
<dbReference type="AlphaFoldDB" id="A0A1N7PTI0"/>
<dbReference type="Pfam" id="PF01471">
    <property type="entry name" value="PG_binding_1"/>
    <property type="match status" value="1"/>
</dbReference>
<dbReference type="InterPro" id="IPR002477">
    <property type="entry name" value="Peptidoglycan-bd-like"/>
</dbReference>
<dbReference type="Gene3D" id="1.10.101.10">
    <property type="entry name" value="PGBD-like superfamily/PGBD"/>
    <property type="match status" value="1"/>
</dbReference>
<evidence type="ECO:0000313" key="2">
    <source>
        <dbReference type="EMBL" id="SIT13918.1"/>
    </source>
</evidence>
<keyword evidence="3" id="KW-1185">Reference proteome</keyword>
<sequence length="101" mass="11690">MLNPDIEKIFDRIPVGALVRVQGPILGREHWKLKRLVRGDRGSLIMLVQNRLRAAGYYRGECDGIFGRDLEQAVKKYQREHRLEVSGQIRMAEYLNLGLVE</sequence>
<name>A0A1N7PTI0_9BACL</name>